<dbReference type="AlphaFoldDB" id="A0A2V4BSS2"/>
<reference evidence="2 3" key="1">
    <citation type="submission" date="2018-05" db="EMBL/GenBank/DDBJ databases">
        <title>Flavobacterium sp. strain IMCC34759, incomplete genome.</title>
        <authorList>
            <person name="Joung Y."/>
            <person name="Cho J."/>
        </authorList>
    </citation>
    <scope>NUCLEOTIDE SEQUENCE [LARGE SCALE GENOMIC DNA]</scope>
    <source>
        <strain evidence="2 3">IMCC34759</strain>
    </source>
</reference>
<evidence type="ECO:0000313" key="3">
    <source>
        <dbReference type="Proteomes" id="UP000247903"/>
    </source>
</evidence>
<feature type="domain" description="Limiting CO2-inducible protein B/C beta carbonyic anhydrase" evidence="1">
    <location>
        <begin position="23"/>
        <end position="228"/>
    </location>
</feature>
<dbReference type="PANTHER" id="PTHR38016:SF1">
    <property type="entry name" value="LIMITING CO2-INDUCIBLE PROTEIN B_C BETA CARBONYIC ANHYDRASE DOMAIN-CONTAINING PROTEIN"/>
    <property type="match status" value="1"/>
</dbReference>
<gene>
    <name evidence="2" type="ORF">DMB65_02465</name>
</gene>
<dbReference type="Pfam" id="PF18599">
    <property type="entry name" value="LCIB_C_CA"/>
    <property type="match status" value="1"/>
</dbReference>
<dbReference type="PANTHER" id="PTHR38016">
    <property type="entry name" value="UNNAMED PRODUCT"/>
    <property type="match status" value="1"/>
</dbReference>
<comment type="caution">
    <text evidence="2">The sequence shown here is derived from an EMBL/GenBank/DDBJ whole genome shotgun (WGS) entry which is preliminary data.</text>
</comment>
<dbReference type="Proteomes" id="UP000247903">
    <property type="component" value="Unassembled WGS sequence"/>
</dbReference>
<dbReference type="EMBL" id="QJHK01000002">
    <property type="protein sequence ID" value="PXY42119.1"/>
    <property type="molecule type" value="Genomic_DNA"/>
</dbReference>
<protein>
    <recommendedName>
        <fullName evidence="1">Limiting CO2-inducible protein B/C beta carbonyic anhydrase domain-containing protein</fullName>
    </recommendedName>
</protein>
<organism evidence="2 3">
    <name type="scientific">Flavobacterium cheongpyeongense</name>
    <dbReference type="NCBI Taxonomy" id="2212651"/>
    <lineage>
        <taxon>Bacteria</taxon>
        <taxon>Pseudomonadati</taxon>
        <taxon>Bacteroidota</taxon>
        <taxon>Flavobacteriia</taxon>
        <taxon>Flavobacteriales</taxon>
        <taxon>Flavobacteriaceae</taxon>
        <taxon>Flavobacterium</taxon>
    </lineage>
</organism>
<sequence length="251" mass="28621">MNQFVLNEYPNAETGESVTHKYLNFLEKEYQSDLKKMLFATSLCSDDINVSTDFRKVLARPFTMGGLGGLPYSGLTGMVAFAHHIPDGGDAFIFYAPHIGITDDGELGKMRRPGQSKLTNSCGALMLGLERLQQQNEVYVPINSELDYQQTLLEQTVMPYKQRILEAKNPKKEITEVFYEEIHKKIQLLVKMSKKEFLCKRVFLLGGIIINTSPEFNDMVDVRNFQVINTNEMEEKTFDISILETPAFRDL</sequence>
<evidence type="ECO:0000313" key="2">
    <source>
        <dbReference type="EMBL" id="PXY42119.1"/>
    </source>
</evidence>
<evidence type="ECO:0000259" key="1">
    <source>
        <dbReference type="Pfam" id="PF18599"/>
    </source>
</evidence>
<name>A0A2V4BSS2_9FLAO</name>
<dbReference type="RefSeq" id="WP_110305092.1">
    <property type="nucleotide sequence ID" value="NZ_QJHK01000002.1"/>
</dbReference>
<proteinExistence type="predicted"/>
<dbReference type="InterPro" id="IPR040703">
    <property type="entry name" value="LCIB/C_CA"/>
</dbReference>
<keyword evidence="3" id="KW-1185">Reference proteome</keyword>
<dbReference type="OrthoDB" id="5570271at2"/>
<accession>A0A2V4BSS2</accession>